<organism evidence="1">
    <name type="scientific">Cucumis melo</name>
    <name type="common">Muskmelon</name>
    <dbReference type="NCBI Taxonomy" id="3656"/>
    <lineage>
        <taxon>Eukaryota</taxon>
        <taxon>Viridiplantae</taxon>
        <taxon>Streptophyta</taxon>
        <taxon>Embryophyta</taxon>
        <taxon>Tracheophyta</taxon>
        <taxon>Spermatophyta</taxon>
        <taxon>Magnoliopsida</taxon>
        <taxon>eudicotyledons</taxon>
        <taxon>Gunneridae</taxon>
        <taxon>Pentapetalae</taxon>
        <taxon>rosids</taxon>
        <taxon>fabids</taxon>
        <taxon>Cucurbitales</taxon>
        <taxon>Cucurbitaceae</taxon>
        <taxon>Benincaseae</taxon>
        <taxon>Cucumis</taxon>
    </lineage>
</organism>
<proteinExistence type="predicted"/>
<dbReference type="AlphaFoldDB" id="A0A9I9EJQ5"/>
<accession>A0A9I9EJQ5</accession>
<name>A0A9I9EJQ5_CUCME</name>
<sequence length="120" mass="14232">MDFMVLGLQLGFRTCKKEEASMEVMVVIEKLFCSIRLDIYYRNHVVLYILWRRGLREYRPIEVEIRKGEIVCGYGTESVKKEENGRECRARKKLINFFITKTMTRLGMWLFDDDKAGHNG</sequence>
<reference evidence="1" key="1">
    <citation type="submission" date="2023-03" db="UniProtKB">
        <authorList>
            <consortium name="EnsemblPlants"/>
        </authorList>
    </citation>
    <scope>IDENTIFICATION</scope>
</reference>
<protein>
    <submittedName>
        <fullName evidence="1">Uncharacterized protein</fullName>
    </submittedName>
</protein>
<dbReference type="EnsemblPlants" id="MELO3C034750.2.1">
    <property type="protein sequence ID" value="MELO3C034750.2.1"/>
    <property type="gene ID" value="MELO3C034750.2"/>
</dbReference>
<evidence type="ECO:0000313" key="1">
    <source>
        <dbReference type="EnsemblPlants" id="MELO3C034750.2.1"/>
    </source>
</evidence>
<dbReference type="Gramene" id="MELO3C034750.2.1">
    <property type="protein sequence ID" value="MELO3C034750.2.1"/>
    <property type="gene ID" value="MELO3C034750.2"/>
</dbReference>